<comment type="caution">
    <text evidence="2">The sequence shown here is derived from an EMBL/GenBank/DDBJ whole genome shotgun (WGS) entry which is preliminary data.</text>
</comment>
<proteinExistence type="predicted"/>
<dbReference type="AlphaFoldDB" id="A0AAW0A401"/>
<reference evidence="2 3" key="1">
    <citation type="journal article" date="2024" name="J Genomics">
        <title>Draft genome sequencing and assembly of Favolaschia claudopus CIRM-BRFM 2984 isolated from oak limbs.</title>
        <authorList>
            <person name="Navarro D."/>
            <person name="Drula E."/>
            <person name="Chaduli D."/>
            <person name="Cazenave R."/>
            <person name="Ahrendt S."/>
            <person name="Wang J."/>
            <person name="Lipzen A."/>
            <person name="Daum C."/>
            <person name="Barry K."/>
            <person name="Grigoriev I.V."/>
            <person name="Favel A."/>
            <person name="Rosso M.N."/>
            <person name="Martin F."/>
        </authorList>
    </citation>
    <scope>NUCLEOTIDE SEQUENCE [LARGE SCALE GENOMIC DNA]</scope>
    <source>
        <strain evidence="2 3">CIRM-BRFM 2984</strain>
    </source>
</reference>
<dbReference type="SUPFAM" id="SSF81383">
    <property type="entry name" value="F-box domain"/>
    <property type="match status" value="1"/>
</dbReference>
<sequence>MTVASVYCHYHRLLLPPLSSMAVLTRSRAAAEGARKSILRFPNEILSMVIEYLSTLELWALCLTSKRLRSIATPLLYRNIHLRSAEQTGLFIRTIQSQPSESSESLILRVQEFVISNDNALVGATPQIIDDLNSVVIQMTKLKHLLLSSKAFIDFTHLLQSSNFRYLQTFRYVLHPTPSSTDSEEFLKFLARHRATLTTLHVDCEKPITFAHSIDLPLLHTYDGPSWALKFLKKSVGSLRSVVLRWKEPDIDYRSPLKQLSKAHSIQTLEIVVDTFPGRLREPTILAAVAQSVPHVQILRFSRSALYGFSFDDLMPMRQHLSRFTALSELRFAIFRRESVSAVNDDLPILDSWLRVCGTLCMVHLDGLDWRLVDGAWIPSG</sequence>
<name>A0AAW0A401_9AGAR</name>
<organism evidence="2 3">
    <name type="scientific">Favolaschia claudopus</name>
    <dbReference type="NCBI Taxonomy" id="2862362"/>
    <lineage>
        <taxon>Eukaryota</taxon>
        <taxon>Fungi</taxon>
        <taxon>Dikarya</taxon>
        <taxon>Basidiomycota</taxon>
        <taxon>Agaricomycotina</taxon>
        <taxon>Agaricomycetes</taxon>
        <taxon>Agaricomycetidae</taxon>
        <taxon>Agaricales</taxon>
        <taxon>Marasmiineae</taxon>
        <taxon>Mycenaceae</taxon>
        <taxon>Favolaschia</taxon>
    </lineage>
</organism>
<dbReference type="EMBL" id="JAWWNJ010000089">
    <property type="protein sequence ID" value="KAK7000277.1"/>
    <property type="molecule type" value="Genomic_DNA"/>
</dbReference>
<dbReference type="PROSITE" id="PS50181">
    <property type="entry name" value="FBOX"/>
    <property type="match status" value="1"/>
</dbReference>
<evidence type="ECO:0000259" key="1">
    <source>
        <dbReference type="PROSITE" id="PS50181"/>
    </source>
</evidence>
<dbReference type="InterPro" id="IPR036047">
    <property type="entry name" value="F-box-like_dom_sf"/>
</dbReference>
<evidence type="ECO:0000313" key="3">
    <source>
        <dbReference type="Proteomes" id="UP001362999"/>
    </source>
</evidence>
<feature type="domain" description="F-box" evidence="1">
    <location>
        <begin position="35"/>
        <end position="80"/>
    </location>
</feature>
<keyword evidence="3" id="KW-1185">Reference proteome</keyword>
<evidence type="ECO:0000313" key="2">
    <source>
        <dbReference type="EMBL" id="KAK7000277.1"/>
    </source>
</evidence>
<gene>
    <name evidence="2" type="ORF">R3P38DRAFT_3617022</name>
</gene>
<dbReference type="InterPro" id="IPR001810">
    <property type="entry name" value="F-box_dom"/>
</dbReference>
<accession>A0AAW0A401</accession>
<protein>
    <recommendedName>
        <fullName evidence="1">F-box domain-containing protein</fullName>
    </recommendedName>
</protein>
<dbReference type="Pfam" id="PF12937">
    <property type="entry name" value="F-box-like"/>
    <property type="match status" value="1"/>
</dbReference>
<dbReference type="Proteomes" id="UP001362999">
    <property type="component" value="Unassembled WGS sequence"/>
</dbReference>